<feature type="repeat" description="Pumilio" evidence="2">
    <location>
        <begin position="599"/>
        <end position="634"/>
    </location>
</feature>
<dbReference type="AlphaFoldDB" id="A0A1R0GUX3"/>
<feature type="domain" description="PUM-HD" evidence="4">
    <location>
        <begin position="464"/>
        <end position="834"/>
    </location>
</feature>
<dbReference type="Proteomes" id="UP000187455">
    <property type="component" value="Unassembled WGS sequence"/>
</dbReference>
<evidence type="ECO:0000256" key="2">
    <source>
        <dbReference type="PROSITE-ProRule" id="PRU00317"/>
    </source>
</evidence>
<dbReference type="STRING" id="133383.A0A1R0GUX3"/>
<dbReference type="SUPFAM" id="SSF48371">
    <property type="entry name" value="ARM repeat"/>
    <property type="match status" value="1"/>
</dbReference>
<feature type="repeat" description="Pumilio" evidence="2">
    <location>
        <begin position="525"/>
        <end position="560"/>
    </location>
</feature>
<proteinExistence type="predicted"/>
<feature type="repeat" description="Pumilio" evidence="2">
    <location>
        <begin position="561"/>
        <end position="598"/>
    </location>
</feature>
<dbReference type="PROSITE" id="PS50303">
    <property type="entry name" value="PUM_HD"/>
    <property type="match status" value="1"/>
</dbReference>
<reference evidence="5 6" key="1">
    <citation type="journal article" date="2016" name="Mol. Biol. Evol.">
        <title>Genome-Wide Survey of Gut Fungi (Harpellales) Reveals the First Horizontally Transferred Ubiquitin Gene from a Mosquito Host.</title>
        <authorList>
            <person name="Wang Y."/>
            <person name="White M.M."/>
            <person name="Kvist S."/>
            <person name="Moncalvo J.M."/>
        </authorList>
    </citation>
    <scope>NUCLEOTIDE SEQUENCE [LARGE SCALE GENOMIC DNA]</scope>
    <source>
        <strain evidence="5 6">ALG-7-W6</strain>
    </source>
</reference>
<evidence type="ECO:0000259" key="4">
    <source>
        <dbReference type="PROSITE" id="PS50303"/>
    </source>
</evidence>
<feature type="repeat" description="Pumilio" evidence="2">
    <location>
        <begin position="489"/>
        <end position="524"/>
    </location>
</feature>
<evidence type="ECO:0000313" key="6">
    <source>
        <dbReference type="Proteomes" id="UP000187455"/>
    </source>
</evidence>
<dbReference type="InterPro" id="IPR016024">
    <property type="entry name" value="ARM-type_fold"/>
</dbReference>
<dbReference type="InterPro" id="IPR033133">
    <property type="entry name" value="PUM-HD"/>
</dbReference>
<dbReference type="GO" id="GO:0003729">
    <property type="term" value="F:mRNA binding"/>
    <property type="evidence" value="ECO:0007669"/>
    <property type="project" value="TreeGrafter"/>
</dbReference>
<gene>
    <name evidence="5" type="ORF">AYI68_g5243</name>
</gene>
<dbReference type="OrthoDB" id="668540at2759"/>
<dbReference type="PANTHER" id="PTHR12537">
    <property type="entry name" value="RNA BINDING PROTEIN PUMILIO-RELATED"/>
    <property type="match status" value="1"/>
</dbReference>
<comment type="caution">
    <text evidence="5">The sequence shown here is derived from an EMBL/GenBank/DDBJ whole genome shotgun (WGS) entry which is preliminary data.</text>
</comment>
<dbReference type="SMART" id="SM00025">
    <property type="entry name" value="Pumilio"/>
    <property type="match status" value="8"/>
</dbReference>
<dbReference type="GO" id="GO:0005737">
    <property type="term" value="C:cytoplasm"/>
    <property type="evidence" value="ECO:0007669"/>
    <property type="project" value="TreeGrafter"/>
</dbReference>
<dbReference type="PROSITE" id="PS50302">
    <property type="entry name" value="PUM"/>
    <property type="match status" value="7"/>
</dbReference>
<feature type="region of interest" description="Disordered" evidence="3">
    <location>
        <begin position="355"/>
        <end position="375"/>
    </location>
</feature>
<name>A0A1R0GUX3_9FUNG</name>
<dbReference type="EMBL" id="LSSL01003275">
    <property type="protein sequence ID" value="OLY80658.1"/>
    <property type="molecule type" value="Genomic_DNA"/>
</dbReference>
<organism evidence="5 6">
    <name type="scientific">Smittium mucronatum</name>
    <dbReference type="NCBI Taxonomy" id="133383"/>
    <lineage>
        <taxon>Eukaryota</taxon>
        <taxon>Fungi</taxon>
        <taxon>Fungi incertae sedis</taxon>
        <taxon>Zoopagomycota</taxon>
        <taxon>Kickxellomycotina</taxon>
        <taxon>Harpellomycetes</taxon>
        <taxon>Harpellales</taxon>
        <taxon>Legeriomycetaceae</taxon>
        <taxon>Smittium</taxon>
    </lineage>
</organism>
<accession>A0A1R0GUX3</accession>
<feature type="repeat" description="Pumilio" evidence="2">
    <location>
        <begin position="671"/>
        <end position="706"/>
    </location>
</feature>
<keyword evidence="6" id="KW-1185">Reference proteome</keyword>
<keyword evidence="1" id="KW-0677">Repeat</keyword>
<dbReference type="Pfam" id="PF00806">
    <property type="entry name" value="PUF"/>
    <property type="match status" value="8"/>
</dbReference>
<evidence type="ECO:0000313" key="5">
    <source>
        <dbReference type="EMBL" id="OLY80658.1"/>
    </source>
</evidence>
<evidence type="ECO:0000256" key="1">
    <source>
        <dbReference type="ARBA" id="ARBA00022737"/>
    </source>
</evidence>
<dbReference type="InterPro" id="IPR033712">
    <property type="entry name" value="Pumilio_RNA-bd"/>
</dbReference>
<dbReference type="Gene3D" id="1.25.10.10">
    <property type="entry name" value="Leucine-rich Repeat Variant"/>
    <property type="match status" value="1"/>
</dbReference>
<dbReference type="CDD" id="cd07920">
    <property type="entry name" value="Pumilio"/>
    <property type="match status" value="1"/>
</dbReference>
<evidence type="ECO:0000256" key="3">
    <source>
        <dbReference type="SAM" id="MobiDB-lite"/>
    </source>
</evidence>
<dbReference type="PANTHER" id="PTHR12537:SF13">
    <property type="entry name" value="PUMILIO HOMOLOGY DOMAIN FAMILY MEMBER 4"/>
    <property type="match status" value="1"/>
</dbReference>
<feature type="repeat" description="Pumilio" evidence="2">
    <location>
        <begin position="635"/>
        <end position="670"/>
    </location>
</feature>
<dbReference type="GO" id="GO:0010608">
    <property type="term" value="P:post-transcriptional regulation of gene expression"/>
    <property type="evidence" value="ECO:0007669"/>
    <property type="project" value="TreeGrafter"/>
</dbReference>
<dbReference type="InterPro" id="IPR001313">
    <property type="entry name" value="Pumilio_RNA-bd_rpt"/>
</dbReference>
<protein>
    <submittedName>
        <fullName evidence="5">Pumilio domain-containing protein</fullName>
    </submittedName>
</protein>
<feature type="repeat" description="Pumilio" evidence="2">
    <location>
        <begin position="770"/>
        <end position="808"/>
    </location>
</feature>
<dbReference type="InterPro" id="IPR011989">
    <property type="entry name" value="ARM-like"/>
</dbReference>
<sequence length="837" mass="95493">MASTKILLNAASCEQTFHPKRRSSMRYISESINKKYGSVSRPRNISFKIAHNHENYISNYTESLVKENPKEFLESATNRSGINSNSVLDLNDCFFGFPFAENKAKGLESSGDGRILKDFESMYIKSRNKNTVLANLDTFCDSDTTLTDSDQDLTPLEKNHSFSGLQTHLGIDEFTSIDNAMNSNLDKNIFAASKVQQSPISDISNSSTQISVRYDESSGQYGDFYRNTGVNVRISQSCIRKKKSFCVYEKIIFDSLANEIDHEEIYNNLQEPSLVSDKNIPKMDQILNAKSICVQNMDLSGFRVQEYSDQLIKNNTSPSERFSFTFKRSPSKYSQTSSKNNSFYSLEFPQEYTEISESKKRVSKNPPPGYERFDQTSFNEFKPEKTQSDILENQRYTENHTFRTECSQTSSCSSIWSNDSSLTQTNVETPCCINSEMNFTLNQTNSELSHIDFQNSINAFKNINLKKYLHDSSRINPPRIRFGDMSKTELFDNLIDAVTDQYGCRCVQRLIEQDLLEYMEIIYTKTKNHFTFLMMDPYGNYFCQKFLEFCTDQMRTNLVEIISKDIEQIALDIHGTRALQKLIVYSKSSPAQVSLIIENLKPCLIGLIKDLNGNHVVQKVLSSFKPDECQFIYDSVSTNFLLIAGHRHGCCVLQRCIDRSSQSQLDTLISNVLKNILVLVKDPFGNYVIQYILNMKDLGFLNSAISLFSPYFISLSKHKFGSNVVEKCIKVSYSIIAGDLNKEALGKDNIHHGAKKKYPSNMYIEKLVSSIMNHPSQLESLIKDPYGNYVVQTLLDYSHVPLRYMIMKTLTPMVSSIRNTAHGKRILSKMSAYGFTN</sequence>